<gene>
    <name evidence="8" type="ORF">EV663_10560</name>
</gene>
<evidence type="ECO:0000256" key="1">
    <source>
        <dbReference type="ARBA" id="ARBA00004365"/>
    </source>
</evidence>
<evidence type="ECO:0000256" key="2">
    <source>
        <dbReference type="ARBA" id="ARBA00004613"/>
    </source>
</evidence>
<keyword evidence="4" id="KW-0975">Bacterial flagellum</keyword>
<dbReference type="InterPro" id="IPR013384">
    <property type="entry name" value="Flagell_FlgL"/>
</dbReference>
<evidence type="ECO:0000313" key="8">
    <source>
        <dbReference type="EMBL" id="TCP61342.1"/>
    </source>
</evidence>
<feature type="domain" description="Flagellin C-terminal" evidence="7">
    <location>
        <begin position="351"/>
        <end position="424"/>
    </location>
</feature>
<dbReference type="InterPro" id="IPR001029">
    <property type="entry name" value="Flagellin_N"/>
</dbReference>
<sequence>MTIGNALFSELNIASFSRQQSGISDLQDRISAGVNDPRASADPMRAARLSVARERQDELDRYEGNLEQVSNRLDHADTVLSGANTISQRLYEIALNAANDTVSPDAREALRLEVLELREGLIDLANARDGTGSALFSGLRGVATPFAEDAAGRVEYHGDGMVGTLRVSASRQMATGLSGAEVFMGVDPGTGSGRDVFSLIDDLAVSLKDGTANLPDLFSAEGAMRLSLSPGRIPAQWSIALAGPGGSATISAELSADTPGAMVDAINARMADTGISAVLSPDGQSFDLSAAGVIVVSEVNGPQELPTDEIVARAVALDDSAQPAGPETALIPERLRQSAQVDAMAAIADHFADMRARIGALGQVADIQSRAVEAQQVMLKTAVSGLEDLDIAAAITELQQRLLTQQASQQSFIKIAQQSLFDYLR</sequence>
<keyword evidence="5" id="KW-0175">Coiled coil</keyword>
<organism evidence="8 9">
    <name type="scientific">Rhodovulum bhavnagarense</name>
    <dbReference type="NCBI Taxonomy" id="992286"/>
    <lineage>
        <taxon>Bacteria</taxon>
        <taxon>Pseudomonadati</taxon>
        <taxon>Pseudomonadota</taxon>
        <taxon>Alphaproteobacteria</taxon>
        <taxon>Rhodobacterales</taxon>
        <taxon>Paracoccaceae</taxon>
        <taxon>Rhodovulum</taxon>
    </lineage>
</organism>
<comment type="similarity">
    <text evidence="3">Belongs to the bacterial flagellin family.</text>
</comment>
<protein>
    <submittedName>
        <fullName evidence="8">Flagellar hook-associated protein 3 FlgL</fullName>
    </submittedName>
</protein>
<dbReference type="Proteomes" id="UP000295050">
    <property type="component" value="Unassembled WGS sequence"/>
</dbReference>
<dbReference type="GO" id="GO:0005576">
    <property type="term" value="C:extracellular region"/>
    <property type="evidence" value="ECO:0007669"/>
    <property type="project" value="UniProtKB-SubCell"/>
</dbReference>
<dbReference type="Pfam" id="PF00700">
    <property type="entry name" value="Flagellin_C"/>
    <property type="match status" value="1"/>
</dbReference>
<dbReference type="PANTHER" id="PTHR42792">
    <property type="entry name" value="FLAGELLIN"/>
    <property type="match status" value="1"/>
</dbReference>
<dbReference type="SUPFAM" id="SSF64518">
    <property type="entry name" value="Phase 1 flagellin"/>
    <property type="match status" value="1"/>
</dbReference>
<dbReference type="GO" id="GO:0009424">
    <property type="term" value="C:bacterial-type flagellum hook"/>
    <property type="evidence" value="ECO:0007669"/>
    <property type="project" value="InterPro"/>
</dbReference>
<keyword evidence="8" id="KW-0969">Cilium</keyword>
<name>A0A4R2RD48_9RHOB</name>
<evidence type="ECO:0000256" key="3">
    <source>
        <dbReference type="ARBA" id="ARBA00005709"/>
    </source>
</evidence>
<dbReference type="InterPro" id="IPR001492">
    <property type="entry name" value="Flagellin"/>
</dbReference>
<dbReference type="AlphaFoldDB" id="A0A4R2RD48"/>
<dbReference type="EMBL" id="SLXU01000005">
    <property type="protein sequence ID" value="TCP61342.1"/>
    <property type="molecule type" value="Genomic_DNA"/>
</dbReference>
<keyword evidence="9" id="KW-1185">Reference proteome</keyword>
<keyword evidence="8" id="KW-0282">Flagellum</keyword>
<dbReference type="RefSeq" id="WP_165910153.1">
    <property type="nucleotide sequence ID" value="NZ_SLXU01000005.1"/>
</dbReference>
<evidence type="ECO:0000259" key="7">
    <source>
        <dbReference type="Pfam" id="PF00700"/>
    </source>
</evidence>
<evidence type="ECO:0000256" key="4">
    <source>
        <dbReference type="ARBA" id="ARBA00023143"/>
    </source>
</evidence>
<feature type="domain" description="Flagellin N-terminal" evidence="6">
    <location>
        <begin position="15"/>
        <end position="138"/>
    </location>
</feature>
<comment type="caution">
    <text evidence="8">The sequence shown here is derived from an EMBL/GenBank/DDBJ whole genome shotgun (WGS) entry which is preliminary data.</text>
</comment>
<proteinExistence type="inferred from homology"/>
<dbReference type="GO" id="GO:0005198">
    <property type="term" value="F:structural molecule activity"/>
    <property type="evidence" value="ECO:0007669"/>
    <property type="project" value="InterPro"/>
</dbReference>
<reference evidence="8 9" key="1">
    <citation type="submission" date="2019-03" db="EMBL/GenBank/DDBJ databases">
        <title>Genomic Encyclopedia of Type Strains, Phase IV (KMG-IV): sequencing the most valuable type-strain genomes for metagenomic binning, comparative biology and taxonomic classification.</title>
        <authorList>
            <person name="Goeker M."/>
        </authorList>
    </citation>
    <scope>NUCLEOTIDE SEQUENCE [LARGE SCALE GENOMIC DNA]</scope>
    <source>
        <strain evidence="8 9">DSM 24766</strain>
    </source>
</reference>
<dbReference type="PANTHER" id="PTHR42792:SF1">
    <property type="entry name" value="FLAGELLAR HOOK-ASSOCIATED PROTEIN 3"/>
    <property type="match status" value="1"/>
</dbReference>
<evidence type="ECO:0000259" key="6">
    <source>
        <dbReference type="Pfam" id="PF00669"/>
    </source>
</evidence>
<dbReference type="InterPro" id="IPR046358">
    <property type="entry name" value="Flagellin_C"/>
</dbReference>
<dbReference type="Gene3D" id="1.20.1330.10">
    <property type="entry name" value="f41 fragment of flagellin, N-terminal domain"/>
    <property type="match status" value="1"/>
</dbReference>
<evidence type="ECO:0000256" key="5">
    <source>
        <dbReference type="SAM" id="Coils"/>
    </source>
</evidence>
<comment type="subcellular location">
    <subcellularLocation>
        <location evidence="1">Bacterial flagellum</location>
    </subcellularLocation>
    <subcellularLocation>
        <location evidence="2">Secreted</location>
    </subcellularLocation>
</comment>
<evidence type="ECO:0000313" key="9">
    <source>
        <dbReference type="Proteomes" id="UP000295050"/>
    </source>
</evidence>
<dbReference type="Pfam" id="PF00669">
    <property type="entry name" value="Flagellin_N"/>
    <property type="match status" value="1"/>
</dbReference>
<feature type="coiled-coil region" evidence="5">
    <location>
        <begin position="52"/>
        <end position="79"/>
    </location>
</feature>
<dbReference type="NCBIfam" id="TIGR02550">
    <property type="entry name" value="flagell_flgL"/>
    <property type="match status" value="1"/>
</dbReference>
<keyword evidence="8" id="KW-0966">Cell projection</keyword>
<accession>A0A4R2RD48</accession>
<dbReference type="GO" id="GO:0071973">
    <property type="term" value="P:bacterial-type flagellum-dependent cell motility"/>
    <property type="evidence" value="ECO:0007669"/>
    <property type="project" value="InterPro"/>
</dbReference>